<dbReference type="AlphaFoldDB" id="A0A811ZLL0"/>
<protein>
    <submittedName>
        <fullName evidence="4">(raccoon dog) hypothetical protein</fullName>
    </submittedName>
</protein>
<dbReference type="InterPro" id="IPR040059">
    <property type="entry name" value="PUM3"/>
</dbReference>
<reference evidence="4" key="1">
    <citation type="submission" date="2020-12" db="EMBL/GenBank/DDBJ databases">
        <authorList>
            <consortium name="Molecular Ecology Group"/>
        </authorList>
    </citation>
    <scope>NUCLEOTIDE SEQUENCE</scope>
    <source>
        <strain evidence="4">TBG_1078</strain>
    </source>
</reference>
<name>A0A811ZLL0_NYCPR</name>
<dbReference type="Pfam" id="PF08144">
    <property type="entry name" value="CPL"/>
    <property type="match status" value="1"/>
</dbReference>
<accession>A0A811ZLL0</accession>
<feature type="compositionally biased region" description="Basic and acidic residues" evidence="2">
    <location>
        <begin position="38"/>
        <end position="64"/>
    </location>
</feature>
<dbReference type="PANTHER" id="PTHR13389:SF0">
    <property type="entry name" value="PUMILIO HOMOLOG 3"/>
    <property type="match status" value="1"/>
</dbReference>
<dbReference type="Proteomes" id="UP000645828">
    <property type="component" value="Unassembled WGS sequence"/>
</dbReference>
<dbReference type="PANTHER" id="PTHR13389">
    <property type="entry name" value="PUMILIO HOMOLOG 3"/>
    <property type="match status" value="1"/>
</dbReference>
<evidence type="ECO:0000256" key="2">
    <source>
        <dbReference type="SAM" id="MobiDB-lite"/>
    </source>
</evidence>
<comment type="caution">
    <text evidence="4">The sequence shown here is derived from an EMBL/GenBank/DDBJ whole genome shotgun (WGS) entry which is preliminary data.</text>
</comment>
<evidence type="ECO:0000313" key="4">
    <source>
        <dbReference type="EMBL" id="CAD7689490.1"/>
    </source>
</evidence>
<gene>
    <name evidence="4" type="ORF">NYPRO_LOCUS22284</name>
</gene>
<keyword evidence="5" id="KW-1185">Reference proteome</keyword>
<evidence type="ECO:0000256" key="1">
    <source>
        <dbReference type="ARBA" id="ARBA00022884"/>
    </source>
</evidence>
<dbReference type="InterPro" id="IPR012959">
    <property type="entry name" value="CPL_dom"/>
</dbReference>
<feature type="domain" description="CPL" evidence="3">
    <location>
        <begin position="253"/>
        <end position="369"/>
    </location>
</feature>
<dbReference type="GO" id="GO:0003729">
    <property type="term" value="F:mRNA binding"/>
    <property type="evidence" value="ECO:0007669"/>
    <property type="project" value="TreeGrafter"/>
</dbReference>
<organism evidence="4 5">
    <name type="scientific">Nyctereutes procyonoides</name>
    <name type="common">Raccoon dog</name>
    <name type="synonym">Canis procyonoides</name>
    <dbReference type="NCBI Taxonomy" id="34880"/>
    <lineage>
        <taxon>Eukaryota</taxon>
        <taxon>Metazoa</taxon>
        <taxon>Chordata</taxon>
        <taxon>Craniata</taxon>
        <taxon>Vertebrata</taxon>
        <taxon>Euteleostomi</taxon>
        <taxon>Mammalia</taxon>
        <taxon>Eutheria</taxon>
        <taxon>Laurasiatheria</taxon>
        <taxon>Carnivora</taxon>
        <taxon>Caniformia</taxon>
        <taxon>Canidae</taxon>
        <taxon>Nyctereutes</taxon>
    </lineage>
</organism>
<sequence>MEKQHRKSLDPCRPLWSRATIPALAKKKKITGKGAKTSPEKKNRFHKDDDSGSSKIFPREVIKEGGSKVTSNNFEKCVTKPGKKRCKNRKSDESAAKKPKWDDFKKKKELKHSRQLNDKTNYDTVLIQRKMKTTAFVHDSTCVIQCYIWYDDLVQLSKAKYFRDIMCYAYNDKAFLEQRNMLREELYFFFTSHFIMDEMKQILAPMAQKEAAIKRSLEQRVGNVANGQDFHLVLLAAFDCIDDTNFLPNIVDDKYGKKVLLYLLSPRDLAHSRNAHSKDTRIYPPELLESIFSALLSCLQGHVQEVVLDKFLCVLVSDILGVSIEDDQPAMNAIAKLEAGELHLGGKEESGRECSFAKTSVDHVGMKNLNLLQSSAQEVTKKVKAELKGLIPTLDKI</sequence>
<dbReference type="GO" id="GO:0006417">
    <property type="term" value="P:regulation of translation"/>
    <property type="evidence" value="ECO:0007669"/>
    <property type="project" value="TreeGrafter"/>
</dbReference>
<feature type="region of interest" description="Disordered" evidence="2">
    <location>
        <begin position="1"/>
        <end position="64"/>
    </location>
</feature>
<feature type="compositionally biased region" description="Basic and acidic residues" evidence="2">
    <location>
        <begin position="89"/>
        <end position="102"/>
    </location>
</feature>
<dbReference type="GO" id="GO:0005730">
    <property type="term" value="C:nucleolus"/>
    <property type="evidence" value="ECO:0007669"/>
    <property type="project" value="TreeGrafter"/>
</dbReference>
<dbReference type="EMBL" id="CAJHUB010000769">
    <property type="protein sequence ID" value="CAD7689490.1"/>
    <property type="molecule type" value="Genomic_DNA"/>
</dbReference>
<evidence type="ECO:0000313" key="5">
    <source>
        <dbReference type="Proteomes" id="UP000645828"/>
    </source>
</evidence>
<feature type="region of interest" description="Disordered" evidence="2">
    <location>
        <begin position="82"/>
        <end position="102"/>
    </location>
</feature>
<proteinExistence type="predicted"/>
<evidence type="ECO:0000259" key="3">
    <source>
        <dbReference type="Pfam" id="PF08144"/>
    </source>
</evidence>
<keyword evidence="1" id="KW-0694">RNA-binding</keyword>
<feature type="compositionally biased region" description="Basic and acidic residues" evidence="2">
    <location>
        <begin position="1"/>
        <end position="10"/>
    </location>
</feature>